<proteinExistence type="predicted"/>
<name>D9PGN4_9ZZZZ</name>
<organism evidence="1">
    <name type="scientific">sediment metagenome</name>
    <dbReference type="NCBI Taxonomy" id="749907"/>
    <lineage>
        <taxon>unclassified sequences</taxon>
        <taxon>metagenomes</taxon>
        <taxon>ecological metagenomes</taxon>
    </lineage>
</organism>
<gene>
    <name evidence="1" type="ORF">LDC_0681</name>
</gene>
<reference evidence="1" key="1">
    <citation type="submission" date="2010-07" db="EMBL/GenBank/DDBJ databases">
        <authorList>
            <consortium name="CONSOLIDER consortium CSD2007-00005"/>
            <person name="Guazzaroni M.-E."/>
            <person name="Richter M."/>
            <person name="Garcia-Salamanca A."/>
            <person name="Yarza P."/>
            <person name="Ferrer M."/>
        </authorList>
    </citation>
    <scope>NUCLEOTIDE SEQUENCE</scope>
</reference>
<evidence type="ECO:0000313" key="1">
    <source>
        <dbReference type="EMBL" id="EFK97282.1"/>
    </source>
</evidence>
<dbReference type="EMBL" id="ADZX01000280">
    <property type="protein sequence ID" value="EFK97282.1"/>
    <property type="molecule type" value="Genomic_DNA"/>
</dbReference>
<reference evidence="1" key="2">
    <citation type="journal article" date="2011" name="Microb. Ecol.">
        <title>Taxonomic and Functional Metagenomic Profiling of the Microbial Community in the Anoxic Sediment of a Sub-saline Shallow Lake (Laguna de Carrizo, Central Spain).</title>
        <authorList>
            <person name="Ferrer M."/>
            <person name="Guazzaroni M.E."/>
            <person name="Richter M."/>
            <person name="Garcia-Salamanca A."/>
            <person name="Yarza P."/>
            <person name="Suarez-Suarez A."/>
            <person name="Solano J."/>
            <person name="Alcaide M."/>
            <person name="van Dillewijn P."/>
            <person name="Molina-Henares M.A."/>
            <person name="Lopez-Cortes N."/>
            <person name="Al-Ramahi Y."/>
            <person name="Guerrero C."/>
            <person name="Acosta A."/>
            <person name="de Eugenio L.I."/>
            <person name="Martinez V."/>
            <person name="Marques S."/>
            <person name="Rojo F."/>
            <person name="Santero E."/>
            <person name="Genilloud O."/>
            <person name="Perez-Perez J."/>
            <person name="Rossello-Mora R."/>
            <person name="Ramos J.L."/>
        </authorList>
    </citation>
    <scope>NUCLEOTIDE SEQUENCE</scope>
</reference>
<sequence>MAKRLVIAIRLGHQTALHSHSAKPPKDGGTSRWLTPAKSLVTLKLLGAIAAFTLST</sequence>
<accession>D9PGN4</accession>
<feature type="non-terminal residue" evidence="1">
    <location>
        <position position="56"/>
    </location>
</feature>
<protein>
    <submittedName>
        <fullName evidence="1">Uncharacterized protein</fullName>
    </submittedName>
</protein>
<dbReference type="AlphaFoldDB" id="D9PGN4"/>
<comment type="caution">
    <text evidence="1">The sequence shown here is derived from an EMBL/GenBank/DDBJ whole genome shotgun (WGS) entry which is preliminary data.</text>
</comment>